<dbReference type="InterPro" id="IPR051367">
    <property type="entry name" value="mRNA_TranslReg/HistoneTransl"/>
</dbReference>
<evidence type="ECO:0000256" key="2">
    <source>
        <dbReference type="ARBA" id="ARBA00022490"/>
    </source>
</evidence>
<dbReference type="SMART" id="SM00543">
    <property type="entry name" value="MIF4G"/>
    <property type="match status" value="1"/>
</dbReference>
<organism evidence="6 7">
    <name type="scientific">Stylophora pistillata</name>
    <name type="common">Smooth cauliflower coral</name>
    <dbReference type="NCBI Taxonomy" id="50429"/>
    <lineage>
        <taxon>Eukaryota</taxon>
        <taxon>Metazoa</taxon>
        <taxon>Cnidaria</taxon>
        <taxon>Anthozoa</taxon>
        <taxon>Hexacorallia</taxon>
        <taxon>Scleractinia</taxon>
        <taxon>Astrocoeniina</taxon>
        <taxon>Pocilloporidae</taxon>
        <taxon>Stylophora</taxon>
    </lineage>
</organism>
<evidence type="ECO:0000313" key="7">
    <source>
        <dbReference type="Proteomes" id="UP000225706"/>
    </source>
</evidence>
<comment type="caution">
    <text evidence="6">The sequence shown here is derived from an EMBL/GenBank/DDBJ whole genome shotgun (WGS) entry which is preliminary data.</text>
</comment>
<comment type="subcellular location">
    <subcellularLocation>
        <location evidence="1">Cytoplasm</location>
    </subcellularLocation>
</comment>
<sequence>MAAVARGRGRGRGGFGIPNPGKPGEKADQQTDISSENSSNEFDLTRVLNDLRENNLDTQVEKISQHITQSSSSTKLKDVVDLLIQQTIKKSYFAPLAARAANKLCSDESFGNAFRGDLMKTTQEKYKKRESIRANSTSEWIGLACFICELFHHLRTGDSPIRVLAAAVHQTMSELLSSEGQTSNTDEELEGDEIDCFYDNFKAVGSLLETVNKEKVEELLGRMRDTILADDSSAKTRCLLLELLELHAGHWAIPSKVEDYFSDKLADIMASES</sequence>
<dbReference type="Pfam" id="PF02854">
    <property type="entry name" value="MIF4G"/>
    <property type="match status" value="1"/>
</dbReference>
<protein>
    <submittedName>
        <fullName evidence="6">MIF4G domain-containing protein B</fullName>
    </submittedName>
</protein>
<name>A0A2B4SGS9_STYPI</name>
<keyword evidence="3" id="KW-0810">Translation regulation</keyword>
<accession>A0A2B4SGS9</accession>
<feature type="domain" description="MIF4G" evidence="5">
    <location>
        <begin position="41"/>
        <end position="250"/>
    </location>
</feature>
<dbReference type="AlphaFoldDB" id="A0A2B4SGS9"/>
<evidence type="ECO:0000256" key="3">
    <source>
        <dbReference type="ARBA" id="ARBA00022845"/>
    </source>
</evidence>
<dbReference type="GO" id="GO:0003723">
    <property type="term" value="F:RNA binding"/>
    <property type="evidence" value="ECO:0007669"/>
    <property type="project" value="InterPro"/>
</dbReference>
<evidence type="ECO:0000256" key="1">
    <source>
        <dbReference type="ARBA" id="ARBA00004496"/>
    </source>
</evidence>
<gene>
    <name evidence="6" type="primary">mif4gdb</name>
    <name evidence="6" type="ORF">AWC38_SpisGene5357</name>
</gene>
<dbReference type="Gene3D" id="1.25.40.180">
    <property type="match status" value="1"/>
</dbReference>
<evidence type="ECO:0000313" key="6">
    <source>
        <dbReference type="EMBL" id="PFX29894.1"/>
    </source>
</evidence>
<dbReference type="GO" id="GO:0008494">
    <property type="term" value="F:translation activator activity"/>
    <property type="evidence" value="ECO:0007669"/>
    <property type="project" value="TreeGrafter"/>
</dbReference>
<proteinExistence type="predicted"/>
<dbReference type="STRING" id="50429.A0A2B4SGS9"/>
<dbReference type="InterPro" id="IPR016024">
    <property type="entry name" value="ARM-type_fold"/>
</dbReference>
<dbReference type="Proteomes" id="UP000225706">
    <property type="component" value="Unassembled WGS sequence"/>
</dbReference>
<evidence type="ECO:0000256" key="4">
    <source>
        <dbReference type="SAM" id="MobiDB-lite"/>
    </source>
</evidence>
<feature type="compositionally biased region" description="Polar residues" evidence="4">
    <location>
        <begin position="30"/>
        <end position="39"/>
    </location>
</feature>
<evidence type="ECO:0000259" key="5">
    <source>
        <dbReference type="SMART" id="SM00543"/>
    </source>
</evidence>
<dbReference type="EMBL" id="LSMT01000059">
    <property type="protein sequence ID" value="PFX29894.1"/>
    <property type="molecule type" value="Genomic_DNA"/>
</dbReference>
<dbReference type="PANTHER" id="PTHR23254">
    <property type="entry name" value="EIF4G DOMAIN PROTEIN"/>
    <property type="match status" value="1"/>
</dbReference>
<dbReference type="InterPro" id="IPR003890">
    <property type="entry name" value="MIF4G-like_typ-3"/>
</dbReference>
<feature type="region of interest" description="Disordered" evidence="4">
    <location>
        <begin position="1"/>
        <end position="39"/>
    </location>
</feature>
<dbReference type="PANTHER" id="PTHR23254:SF16">
    <property type="entry name" value="CBP80_20-DEPENDENT TRANSLATION INITIATION FACTOR"/>
    <property type="match status" value="1"/>
</dbReference>
<dbReference type="SUPFAM" id="SSF48371">
    <property type="entry name" value="ARM repeat"/>
    <property type="match status" value="1"/>
</dbReference>
<keyword evidence="7" id="KW-1185">Reference proteome</keyword>
<dbReference type="OrthoDB" id="6484979at2759"/>
<dbReference type="GO" id="GO:0005829">
    <property type="term" value="C:cytosol"/>
    <property type="evidence" value="ECO:0007669"/>
    <property type="project" value="TreeGrafter"/>
</dbReference>
<reference evidence="7" key="1">
    <citation type="journal article" date="2017" name="bioRxiv">
        <title>Comparative analysis of the genomes of Stylophora pistillata and Acropora digitifera provides evidence for extensive differences between species of corals.</title>
        <authorList>
            <person name="Voolstra C.R."/>
            <person name="Li Y."/>
            <person name="Liew Y.J."/>
            <person name="Baumgarten S."/>
            <person name="Zoccola D."/>
            <person name="Flot J.-F."/>
            <person name="Tambutte S."/>
            <person name="Allemand D."/>
            <person name="Aranda M."/>
        </authorList>
    </citation>
    <scope>NUCLEOTIDE SEQUENCE [LARGE SCALE GENOMIC DNA]</scope>
</reference>
<keyword evidence="2" id="KW-0963">Cytoplasm</keyword>
<dbReference type="GO" id="GO:0006446">
    <property type="term" value="P:regulation of translational initiation"/>
    <property type="evidence" value="ECO:0007669"/>
    <property type="project" value="TreeGrafter"/>
</dbReference>